<feature type="domain" description="CCHC-type" evidence="4">
    <location>
        <begin position="600"/>
        <end position="616"/>
    </location>
</feature>
<feature type="region of interest" description="Disordered" evidence="3">
    <location>
        <begin position="466"/>
        <end position="548"/>
    </location>
</feature>
<dbReference type="EMBL" id="PDUG01000002">
    <property type="protein sequence ID" value="PIC45851.1"/>
    <property type="molecule type" value="Genomic_DNA"/>
</dbReference>
<keyword evidence="6" id="KW-1185">Reference proteome</keyword>
<gene>
    <name evidence="5" type="primary">Cnig_chr_II.g5734</name>
    <name evidence="5" type="ORF">B9Z55_005734</name>
</gene>
<evidence type="ECO:0000259" key="4">
    <source>
        <dbReference type="PROSITE" id="PS50158"/>
    </source>
</evidence>
<dbReference type="GO" id="GO:0019899">
    <property type="term" value="F:enzyme binding"/>
    <property type="evidence" value="ECO:0007669"/>
    <property type="project" value="UniProtKB-ARBA"/>
</dbReference>
<name>A0A2G5V2K5_9PELO</name>
<dbReference type="GO" id="GO:0008270">
    <property type="term" value="F:zinc ion binding"/>
    <property type="evidence" value="ECO:0007669"/>
    <property type="project" value="UniProtKB-KW"/>
</dbReference>
<keyword evidence="1" id="KW-0862">Zinc</keyword>
<dbReference type="InterPro" id="IPR021109">
    <property type="entry name" value="Peptidase_aspartic_dom_sf"/>
</dbReference>
<feature type="compositionally biased region" description="Polar residues" evidence="3">
    <location>
        <begin position="485"/>
        <end position="511"/>
    </location>
</feature>
<organism evidence="5 6">
    <name type="scientific">Caenorhabditis nigoni</name>
    <dbReference type="NCBI Taxonomy" id="1611254"/>
    <lineage>
        <taxon>Eukaryota</taxon>
        <taxon>Metazoa</taxon>
        <taxon>Ecdysozoa</taxon>
        <taxon>Nematoda</taxon>
        <taxon>Chromadorea</taxon>
        <taxon>Rhabditida</taxon>
        <taxon>Rhabditina</taxon>
        <taxon>Rhabditomorpha</taxon>
        <taxon>Rhabditoidea</taxon>
        <taxon>Rhabditidae</taxon>
        <taxon>Peloderinae</taxon>
        <taxon>Caenorhabditis</taxon>
    </lineage>
</organism>
<dbReference type="AlphaFoldDB" id="A0A2G5V2K5"/>
<dbReference type="PROSITE" id="PS50158">
    <property type="entry name" value="ZF_CCHC"/>
    <property type="match status" value="1"/>
</dbReference>
<dbReference type="STRING" id="1611254.A0A2G5V2K5"/>
<dbReference type="CDD" id="cd00303">
    <property type="entry name" value="retropepsin_like"/>
    <property type="match status" value="1"/>
</dbReference>
<proteinExistence type="predicted"/>
<comment type="caution">
    <text evidence="5">The sequence shown here is derived from an EMBL/GenBank/DDBJ whole genome shotgun (WGS) entry which is preliminary data.</text>
</comment>
<dbReference type="SUPFAM" id="SSF57756">
    <property type="entry name" value="Retrovirus zinc finger-like domains"/>
    <property type="match status" value="1"/>
</dbReference>
<dbReference type="GO" id="GO:0003676">
    <property type="term" value="F:nucleic acid binding"/>
    <property type="evidence" value="ECO:0007669"/>
    <property type="project" value="InterPro"/>
</dbReference>
<dbReference type="GO" id="GO:0005737">
    <property type="term" value="C:cytoplasm"/>
    <property type="evidence" value="ECO:0007669"/>
    <property type="project" value="UniProtKB-ARBA"/>
</dbReference>
<protein>
    <recommendedName>
        <fullName evidence="4">CCHC-type domain-containing protein</fullName>
    </recommendedName>
</protein>
<dbReference type="OrthoDB" id="5877228at2759"/>
<evidence type="ECO:0000313" key="5">
    <source>
        <dbReference type="EMBL" id="PIC45851.1"/>
    </source>
</evidence>
<feature type="region of interest" description="Disordered" evidence="3">
    <location>
        <begin position="1"/>
        <end position="33"/>
    </location>
</feature>
<dbReference type="Gene3D" id="4.10.60.10">
    <property type="entry name" value="Zinc finger, CCHC-type"/>
    <property type="match status" value="1"/>
</dbReference>
<feature type="region of interest" description="Disordered" evidence="3">
    <location>
        <begin position="110"/>
        <end position="132"/>
    </location>
</feature>
<evidence type="ECO:0000313" key="6">
    <source>
        <dbReference type="Proteomes" id="UP000230233"/>
    </source>
</evidence>
<dbReference type="InterPro" id="IPR036875">
    <property type="entry name" value="Znf_CCHC_sf"/>
</dbReference>
<dbReference type="SUPFAM" id="SSF50630">
    <property type="entry name" value="Acid proteases"/>
    <property type="match status" value="1"/>
</dbReference>
<feature type="region of interest" description="Disordered" evidence="3">
    <location>
        <begin position="613"/>
        <end position="632"/>
    </location>
</feature>
<sequence length="1050" mass="119190">MGSEVDEKAKREAEAAMDAHKKQEEEFLPQIDEGSILADRELRFEKNDQIEKQFRSELKQKTKLPEKDITKLVNLVFELVVEKETIIVNREYHIIRCMEIEDHLRREISSSRHGDDHLQPAACPTQQDHGKPSEMDIFLEENEIGSVEELQEKLTELNKLKREVKLRQSLNMRPEKLKVNTKSDSEFKEDSRVLESLQLQVKALENEKSQLEEENRVFRLHSGREKARDSCFDDTMKFSPVEEKEYEEKGLAKQQYQMRWDMGRAPEMTMISMMQQMHTEKSLPDPPKYTAEVNSTSLDAFTRTFKMKYGRLTDEQQVVLLEANFLDGKALKVFKSIADYEKDSFESIMAAMADRLRVSEIDESHRAKTLWEQLHRKENESVEDYCLGLDELAKLAFAGMSPRQVSAMKIAKLLNAIARNEHMASAVQDKIDDLPLVEQYEAARRKAIRMERAMLEREEFRQRALCDDRKGNRSSNRDNERYQKDSNQSKNSLIQSNNRNGFNSPSQNYQANPSNKNFQFSSSSPSSQPPHSNSIHPSNQPSKTNQQIQESNLPNQYQPVQNDNLRKGNENTLVFQGCAECKQIGVHVPSCSKAPKGSNRCFICQSPDHYARSCPQKKDENSSATSSMKNNPSVSTLEYEASSLVLNEVNASGGVGICRSKREKGKIAGVDVELMIDSGACISVMPEEMWKRIVEVKGKEWEKKVVKEYPIKDVVAANNEPIKLLFQVTLETSMCSKTEKIPISVAKVSRDNVILGFNNFEAMGIQLAIEIQPRCIRMMNDAILASKSQRIVEVQVAGFFSKQKLCLVHPLIDQLSAAVCQINQEGKSFLVLSNSGVDTVFLEKDQIIAHGEIKEFEVQKDEVFEESVSRSTMNEKKRSEPIGQKAVDMVRCQGPPLKSHVNSSSLNCLQERKDYKTSGSAHELLNVSPVPGLEKPGDVAVGGVAKTQPFRRSKKKDRPGRCSKSQSVRDCDDEHVILNHSGHLKESPRPGFRVVLKPGKDPTDFVFNQREVQPKGSTQRIKGLKDPPNFHLQYDQGSSMILHPMPSTST</sequence>
<reference evidence="6" key="1">
    <citation type="submission" date="2017-10" db="EMBL/GenBank/DDBJ databases">
        <title>Rapid genome shrinkage in a self-fertile nematode reveals novel sperm competition proteins.</title>
        <authorList>
            <person name="Yin D."/>
            <person name="Schwarz E.M."/>
            <person name="Thomas C.G."/>
            <person name="Felde R.L."/>
            <person name="Korf I.F."/>
            <person name="Cutter A.D."/>
            <person name="Schartner C.M."/>
            <person name="Ralston E.J."/>
            <person name="Meyer B.J."/>
            <person name="Haag E.S."/>
        </authorList>
    </citation>
    <scope>NUCLEOTIDE SEQUENCE [LARGE SCALE GENOMIC DNA]</scope>
    <source>
        <strain evidence="6">JU1422</strain>
    </source>
</reference>
<dbReference type="InterPro" id="IPR001878">
    <property type="entry name" value="Znf_CCHC"/>
</dbReference>
<keyword evidence="1" id="KW-0863">Zinc-finger</keyword>
<dbReference type="SMART" id="SM00343">
    <property type="entry name" value="ZnF_C2HC"/>
    <property type="match status" value="1"/>
</dbReference>
<dbReference type="Proteomes" id="UP000230233">
    <property type="component" value="Chromosome II"/>
</dbReference>
<feature type="compositionally biased region" description="Polar residues" evidence="3">
    <location>
        <begin position="622"/>
        <end position="632"/>
    </location>
</feature>
<feature type="compositionally biased region" description="Low complexity" evidence="3">
    <location>
        <begin position="512"/>
        <end position="542"/>
    </location>
</feature>
<accession>A0A2G5V2K5</accession>
<keyword evidence="2" id="KW-0175">Coiled coil</keyword>
<keyword evidence="1" id="KW-0479">Metal-binding</keyword>
<evidence type="ECO:0000256" key="1">
    <source>
        <dbReference type="PROSITE-ProRule" id="PRU00047"/>
    </source>
</evidence>
<evidence type="ECO:0000256" key="3">
    <source>
        <dbReference type="SAM" id="MobiDB-lite"/>
    </source>
</evidence>
<feature type="region of interest" description="Disordered" evidence="3">
    <location>
        <begin position="945"/>
        <end position="969"/>
    </location>
</feature>
<feature type="compositionally biased region" description="Basic and acidic residues" evidence="3">
    <location>
        <begin position="1"/>
        <end position="25"/>
    </location>
</feature>
<feature type="coiled-coil region" evidence="2">
    <location>
        <begin position="140"/>
        <end position="221"/>
    </location>
</feature>
<evidence type="ECO:0000256" key="2">
    <source>
        <dbReference type="SAM" id="Coils"/>
    </source>
</evidence>
<feature type="region of interest" description="Disordered" evidence="3">
    <location>
        <begin position="1010"/>
        <end position="1050"/>
    </location>
</feature>
<feature type="compositionally biased region" description="Basic and acidic residues" evidence="3">
    <location>
        <begin position="466"/>
        <end position="484"/>
    </location>
</feature>
<feature type="compositionally biased region" description="Basic residues" evidence="3">
    <location>
        <begin position="949"/>
        <end position="958"/>
    </location>
</feature>